<proteinExistence type="predicted"/>
<protein>
    <recommendedName>
        <fullName evidence="3">Alcohol dehydrogenase-like C-terminal domain-containing protein</fullName>
    </recommendedName>
</protein>
<dbReference type="InterPro" id="IPR052711">
    <property type="entry name" value="Zinc_ADH-like"/>
</dbReference>
<evidence type="ECO:0008006" key="3">
    <source>
        <dbReference type="Google" id="ProtNLM"/>
    </source>
</evidence>
<evidence type="ECO:0000313" key="2">
    <source>
        <dbReference type="Proteomes" id="UP000298180"/>
    </source>
</evidence>
<dbReference type="OrthoDB" id="9787435at2"/>
<dbReference type="Gene3D" id="3.90.180.10">
    <property type="entry name" value="Medium-chain alcohol dehydrogenases, catalytic domain"/>
    <property type="match status" value="1"/>
</dbReference>
<comment type="caution">
    <text evidence="1">The sequence shown here is derived from an EMBL/GenBank/DDBJ whole genome shotgun (WGS) entry which is preliminary data.</text>
</comment>
<sequence>MLRVRRPPCNSAIASAVPHLVSERSGRQDIDHPFIRVGSRADFEDMNRAIVANRIRPVIDEVFELEQLASALQVLSQGGVFSKVGIRIR</sequence>
<dbReference type="Proteomes" id="UP000298180">
    <property type="component" value="Unassembled WGS sequence"/>
</dbReference>
<dbReference type="PANTHER" id="PTHR45033">
    <property type="match status" value="1"/>
</dbReference>
<dbReference type="AlphaFoldDB" id="A0A4Z0BU99"/>
<gene>
    <name evidence="1" type="ORF">EZ313_16820</name>
</gene>
<evidence type="ECO:0000313" key="1">
    <source>
        <dbReference type="EMBL" id="TFZ02897.1"/>
    </source>
</evidence>
<reference evidence="1 2" key="1">
    <citation type="submission" date="2019-03" db="EMBL/GenBank/DDBJ databases">
        <title>Ramlibacter henchirensis DSM 14656, whole genome shotgun sequence.</title>
        <authorList>
            <person name="Zhang X."/>
            <person name="Feng G."/>
            <person name="Zhu H."/>
        </authorList>
    </citation>
    <scope>NUCLEOTIDE SEQUENCE [LARGE SCALE GENOMIC DNA]</scope>
    <source>
        <strain evidence="1 2">DSM 14656</strain>
    </source>
</reference>
<dbReference type="EMBL" id="SMLM01000002">
    <property type="protein sequence ID" value="TFZ02897.1"/>
    <property type="molecule type" value="Genomic_DNA"/>
</dbReference>
<dbReference type="PANTHER" id="PTHR45033:SF2">
    <property type="entry name" value="ZINC-TYPE ALCOHOL DEHYDROGENASE-LIKE PROTEIN C1773.06C"/>
    <property type="match status" value="1"/>
</dbReference>
<name>A0A4Z0BU99_9BURK</name>
<dbReference type="Gene3D" id="3.40.50.720">
    <property type="entry name" value="NAD(P)-binding Rossmann-like Domain"/>
    <property type="match status" value="1"/>
</dbReference>
<accession>A0A4Z0BU99</accession>
<organism evidence="1 2">
    <name type="scientific">Ramlibacter henchirensis</name>
    <dbReference type="NCBI Taxonomy" id="204072"/>
    <lineage>
        <taxon>Bacteria</taxon>
        <taxon>Pseudomonadati</taxon>
        <taxon>Pseudomonadota</taxon>
        <taxon>Betaproteobacteria</taxon>
        <taxon>Burkholderiales</taxon>
        <taxon>Comamonadaceae</taxon>
        <taxon>Ramlibacter</taxon>
    </lineage>
</organism>
<keyword evidence="2" id="KW-1185">Reference proteome</keyword>
<dbReference type="Pfam" id="PF13602">
    <property type="entry name" value="ADH_zinc_N_2"/>
    <property type="match status" value="1"/>
</dbReference>